<gene>
    <name evidence="2" type="ORF">BDN70DRAFT_877613</name>
</gene>
<accession>A0A9P5Z3J0</accession>
<sequence length="97" mass="10398">MSIGSALSDFMNALMGIVISVSNSIFAVFHAVFALGADLVHGVFTIAHHLVAMMVDLFSGVLGFITANFVAIAVLVGGYFAYVQYQERNRGVVRNKT</sequence>
<dbReference type="OrthoDB" id="2561686at2759"/>
<keyword evidence="1" id="KW-0812">Transmembrane</keyword>
<reference evidence="2" key="1">
    <citation type="submission" date="2020-11" db="EMBL/GenBank/DDBJ databases">
        <authorList>
            <consortium name="DOE Joint Genome Institute"/>
            <person name="Ahrendt S."/>
            <person name="Riley R."/>
            <person name="Andreopoulos W."/>
            <person name="Labutti K."/>
            <person name="Pangilinan J."/>
            <person name="Ruiz-Duenas F.J."/>
            <person name="Barrasa J.M."/>
            <person name="Sanchez-Garcia M."/>
            <person name="Camarero S."/>
            <person name="Miyauchi S."/>
            <person name="Serrano A."/>
            <person name="Linde D."/>
            <person name="Babiker R."/>
            <person name="Drula E."/>
            <person name="Ayuso-Fernandez I."/>
            <person name="Pacheco R."/>
            <person name="Padilla G."/>
            <person name="Ferreira P."/>
            <person name="Barriuso J."/>
            <person name="Kellner H."/>
            <person name="Castanera R."/>
            <person name="Alfaro M."/>
            <person name="Ramirez L."/>
            <person name="Pisabarro A.G."/>
            <person name="Kuo A."/>
            <person name="Tritt A."/>
            <person name="Lipzen A."/>
            <person name="He G."/>
            <person name="Yan M."/>
            <person name="Ng V."/>
            <person name="Cullen D."/>
            <person name="Martin F."/>
            <person name="Rosso M.-N."/>
            <person name="Henrissat B."/>
            <person name="Hibbett D."/>
            <person name="Martinez A.T."/>
            <person name="Grigoriev I.V."/>
        </authorList>
    </citation>
    <scope>NUCLEOTIDE SEQUENCE</scope>
    <source>
        <strain evidence="2">CIRM-BRFM 674</strain>
    </source>
</reference>
<name>A0A9P5Z3J0_9AGAR</name>
<keyword evidence="3" id="KW-1185">Reference proteome</keyword>
<proteinExistence type="predicted"/>
<evidence type="ECO:0000256" key="1">
    <source>
        <dbReference type="SAM" id="Phobius"/>
    </source>
</evidence>
<keyword evidence="1" id="KW-0472">Membrane</keyword>
<dbReference type="AlphaFoldDB" id="A0A9P5Z3J0"/>
<feature type="transmembrane region" description="Helical" evidence="1">
    <location>
        <begin position="57"/>
        <end position="82"/>
    </location>
</feature>
<evidence type="ECO:0000313" key="3">
    <source>
        <dbReference type="Proteomes" id="UP000807469"/>
    </source>
</evidence>
<keyword evidence="1" id="KW-1133">Transmembrane helix</keyword>
<dbReference type="EMBL" id="MU155194">
    <property type="protein sequence ID" value="KAF9480467.1"/>
    <property type="molecule type" value="Genomic_DNA"/>
</dbReference>
<protein>
    <submittedName>
        <fullName evidence="2">Uncharacterized protein</fullName>
    </submittedName>
</protein>
<feature type="transmembrane region" description="Helical" evidence="1">
    <location>
        <begin position="12"/>
        <end position="37"/>
    </location>
</feature>
<evidence type="ECO:0000313" key="2">
    <source>
        <dbReference type="EMBL" id="KAF9480467.1"/>
    </source>
</evidence>
<organism evidence="2 3">
    <name type="scientific">Pholiota conissans</name>
    <dbReference type="NCBI Taxonomy" id="109636"/>
    <lineage>
        <taxon>Eukaryota</taxon>
        <taxon>Fungi</taxon>
        <taxon>Dikarya</taxon>
        <taxon>Basidiomycota</taxon>
        <taxon>Agaricomycotina</taxon>
        <taxon>Agaricomycetes</taxon>
        <taxon>Agaricomycetidae</taxon>
        <taxon>Agaricales</taxon>
        <taxon>Agaricineae</taxon>
        <taxon>Strophariaceae</taxon>
        <taxon>Pholiota</taxon>
    </lineage>
</organism>
<comment type="caution">
    <text evidence="2">The sequence shown here is derived from an EMBL/GenBank/DDBJ whole genome shotgun (WGS) entry which is preliminary data.</text>
</comment>
<dbReference type="Proteomes" id="UP000807469">
    <property type="component" value="Unassembled WGS sequence"/>
</dbReference>